<dbReference type="RefSeq" id="WP_104712697.1">
    <property type="nucleotide sequence ID" value="NZ_PTRA01000001.1"/>
</dbReference>
<feature type="chain" id="PRO_5015759096" description="Nuclear transport factor 2 family protein" evidence="1">
    <location>
        <begin position="20"/>
        <end position="158"/>
    </location>
</feature>
<dbReference type="EMBL" id="PTRA01000001">
    <property type="protein sequence ID" value="PQA60419.1"/>
    <property type="molecule type" value="Genomic_DNA"/>
</dbReference>
<dbReference type="OrthoDB" id="117186at2"/>
<feature type="signal peptide" evidence="1">
    <location>
        <begin position="1"/>
        <end position="19"/>
    </location>
</feature>
<dbReference type="Gene3D" id="3.10.450.50">
    <property type="match status" value="1"/>
</dbReference>
<proteinExistence type="predicted"/>
<dbReference type="AlphaFoldDB" id="A0A2S7IRW9"/>
<keyword evidence="3" id="KW-1185">Reference proteome</keyword>
<dbReference type="SUPFAM" id="SSF54427">
    <property type="entry name" value="NTF2-like"/>
    <property type="match status" value="1"/>
</dbReference>
<evidence type="ECO:0000256" key="1">
    <source>
        <dbReference type="SAM" id="SignalP"/>
    </source>
</evidence>
<evidence type="ECO:0000313" key="2">
    <source>
        <dbReference type="EMBL" id="PQA60419.1"/>
    </source>
</evidence>
<comment type="caution">
    <text evidence="2">The sequence shown here is derived from an EMBL/GenBank/DDBJ whole genome shotgun (WGS) entry which is preliminary data.</text>
</comment>
<accession>A0A2S7IRW9</accession>
<dbReference type="InterPro" id="IPR032710">
    <property type="entry name" value="NTF2-like_dom_sf"/>
</dbReference>
<reference evidence="3" key="1">
    <citation type="submission" date="2018-02" db="EMBL/GenBank/DDBJ databases">
        <title>Genome sequencing of Solimonas sp. HR-BB.</title>
        <authorList>
            <person name="Lee Y."/>
            <person name="Jeon C.O."/>
        </authorList>
    </citation>
    <scope>NUCLEOTIDE SEQUENCE [LARGE SCALE GENOMIC DNA]</scope>
    <source>
        <strain evidence="3">HR-U</strain>
    </source>
</reference>
<name>A0A2S7IRW9_9BACT</name>
<evidence type="ECO:0008006" key="4">
    <source>
        <dbReference type="Google" id="ProtNLM"/>
    </source>
</evidence>
<gene>
    <name evidence="2" type="ORF">C5O19_12610</name>
</gene>
<organism evidence="2 3">
    <name type="scientific">Siphonobacter curvatus</name>
    <dbReference type="NCBI Taxonomy" id="2094562"/>
    <lineage>
        <taxon>Bacteria</taxon>
        <taxon>Pseudomonadati</taxon>
        <taxon>Bacteroidota</taxon>
        <taxon>Cytophagia</taxon>
        <taxon>Cytophagales</taxon>
        <taxon>Cytophagaceae</taxon>
        <taxon>Siphonobacter</taxon>
    </lineage>
</organism>
<evidence type="ECO:0000313" key="3">
    <source>
        <dbReference type="Proteomes" id="UP000239590"/>
    </source>
</evidence>
<sequence>MRGAIFIFVLVLSFSKVNAQGFEKERAEIDSIISQFSQCISNKDSVSFLRLFTPNSFQWIGVVKNKTNQVVQEHVKSKTNNYFFNDYAVFYKFLGDKGKQEEIFENIIVTNDDVIGSVSFDYQYWNNGKITNWGKEYWTLVKMNGTWKIVNVVFSIAE</sequence>
<dbReference type="Proteomes" id="UP000239590">
    <property type="component" value="Unassembled WGS sequence"/>
</dbReference>
<protein>
    <recommendedName>
        <fullName evidence="4">Nuclear transport factor 2 family protein</fullName>
    </recommendedName>
</protein>
<keyword evidence="1" id="KW-0732">Signal</keyword>